<dbReference type="SUPFAM" id="SSF54211">
    <property type="entry name" value="Ribosomal protein S5 domain 2-like"/>
    <property type="match status" value="1"/>
</dbReference>
<evidence type="ECO:0000313" key="4">
    <source>
        <dbReference type="EMBL" id="WZN66363.1"/>
    </source>
</evidence>
<dbReference type="PANTHER" id="PTHR38710:SF1">
    <property type="entry name" value="WITH PUTATIVE URIDYL PYROPHOSPHORYLASE-RELATED"/>
    <property type="match status" value="1"/>
</dbReference>
<dbReference type="Proteomes" id="UP001472866">
    <property type="component" value="Chromosome 15"/>
</dbReference>
<evidence type="ECO:0000313" key="5">
    <source>
        <dbReference type="Proteomes" id="UP001472866"/>
    </source>
</evidence>
<dbReference type="InterPro" id="IPR006204">
    <property type="entry name" value="GHMP_kinase_N_dom"/>
</dbReference>
<dbReference type="EMBL" id="CP151515">
    <property type="protein sequence ID" value="WZN66363.1"/>
    <property type="molecule type" value="Genomic_DNA"/>
</dbReference>
<dbReference type="PRINTS" id="PR00959">
    <property type="entry name" value="MEVGALKINASE"/>
</dbReference>
<proteinExistence type="predicted"/>
<evidence type="ECO:0000256" key="1">
    <source>
        <dbReference type="ARBA" id="ARBA00022741"/>
    </source>
</evidence>
<keyword evidence="2" id="KW-0067">ATP-binding</keyword>
<dbReference type="Pfam" id="PF00288">
    <property type="entry name" value="GHMP_kinases_N"/>
    <property type="match status" value="1"/>
</dbReference>
<dbReference type="InterPro" id="IPR053034">
    <property type="entry name" value="Glucuronokinase-like"/>
</dbReference>
<dbReference type="AlphaFoldDB" id="A0AAX4PK08"/>
<dbReference type="InterPro" id="IPR020568">
    <property type="entry name" value="Ribosomal_Su5_D2-typ_SF"/>
</dbReference>
<accession>A0AAX4PK08</accession>
<evidence type="ECO:0000256" key="2">
    <source>
        <dbReference type="ARBA" id="ARBA00022840"/>
    </source>
</evidence>
<gene>
    <name evidence="4" type="ORF">HKI87_15g79280</name>
</gene>
<keyword evidence="5" id="KW-1185">Reference proteome</keyword>
<name>A0AAX4PK08_9CHLO</name>
<dbReference type="SUPFAM" id="SSF55060">
    <property type="entry name" value="GHMP Kinase, C-terminal domain"/>
    <property type="match status" value="1"/>
</dbReference>
<dbReference type="PANTHER" id="PTHR38710">
    <property type="entry name" value="WITH PUTATIVE URIDYL PYROPHOSPHORYLASE-RELATED"/>
    <property type="match status" value="1"/>
</dbReference>
<evidence type="ECO:0000259" key="3">
    <source>
        <dbReference type="Pfam" id="PF00288"/>
    </source>
</evidence>
<reference evidence="4 5" key="1">
    <citation type="submission" date="2024-03" db="EMBL/GenBank/DDBJ databases">
        <title>Complete genome sequence of the green alga Chloropicon roscoffensis RCC1871.</title>
        <authorList>
            <person name="Lemieux C."/>
            <person name="Pombert J.-F."/>
            <person name="Otis C."/>
            <person name="Turmel M."/>
        </authorList>
    </citation>
    <scope>NUCLEOTIDE SEQUENCE [LARGE SCALE GENOMIC DNA]</scope>
    <source>
        <strain evidence="4 5">RCC1871</strain>
    </source>
</reference>
<organism evidence="4 5">
    <name type="scientific">Chloropicon roscoffensis</name>
    <dbReference type="NCBI Taxonomy" id="1461544"/>
    <lineage>
        <taxon>Eukaryota</taxon>
        <taxon>Viridiplantae</taxon>
        <taxon>Chlorophyta</taxon>
        <taxon>Chloropicophyceae</taxon>
        <taxon>Chloropicales</taxon>
        <taxon>Chloropicaceae</taxon>
        <taxon>Chloropicon</taxon>
    </lineage>
</organism>
<keyword evidence="1" id="KW-0547">Nucleotide-binding</keyword>
<feature type="domain" description="GHMP kinase N-terminal" evidence="3">
    <location>
        <begin position="81"/>
        <end position="160"/>
    </location>
</feature>
<dbReference type="Gene3D" id="3.30.70.890">
    <property type="entry name" value="GHMP kinase, C-terminal domain"/>
    <property type="match status" value="1"/>
</dbReference>
<dbReference type="InterPro" id="IPR014721">
    <property type="entry name" value="Ribsml_uS5_D2-typ_fold_subgr"/>
</dbReference>
<dbReference type="InterPro" id="IPR036554">
    <property type="entry name" value="GHMP_kinase_C_sf"/>
</dbReference>
<protein>
    <submittedName>
        <fullName evidence="4">Glucuronokinase</fullName>
    </submittedName>
</protein>
<sequence>MAIAERAHARLGLLGNPSDIYGGKALAVSVANYGATVTLRSNLDSNDETIHVVPGEGEREGGVKLIESLLSVFFDDPPLRHLRSERQTGFTLTYTSNIPYQVGLSGSSAIVCAALRCLVRYYGVEELIPRARLPNLVLAAETKLGIVAGYMDRVQQVYGGLVFMDFNSSYFESEGFGRYERLDVSRLPRLHLMHLRKSGGQSGRIHSDVRRRFLEGDTEVAEAMREFAGIAERGRSILVGSAEGGEDGAVAEALAGEMRSNFALRRKLFGDAVLGAENLEMVELAESMGAAAKFTGSGGAIAVLCPDGDRQVRSIAEKCDRRGFAFVEVDVAPASEW</sequence>
<dbReference type="GO" id="GO:0005524">
    <property type="term" value="F:ATP binding"/>
    <property type="evidence" value="ECO:0007669"/>
    <property type="project" value="UniProtKB-KW"/>
</dbReference>
<dbReference type="Gene3D" id="3.30.230.10">
    <property type="match status" value="1"/>
</dbReference>